<dbReference type="Pfam" id="PF05958">
    <property type="entry name" value="tRNA_U5-meth_tr"/>
    <property type="match status" value="1"/>
</dbReference>
<proteinExistence type="inferred from homology"/>
<dbReference type="GO" id="GO:0005829">
    <property type="term" value="C:cytosol"/>
    <property type="evidence" value="ECO:0007669"/>
    <property type="project" value="TreeGrafter"/>
</dbReference>
<dbReference type="HAMAP" id="MF_01011">
    <property type="entry name" value="RNA_methyltr_TrmA"/>
    <property type="match status" value="1"/>
</dbReference>
<evidence type="ECO:0000256" key="9">
    <source>
        <dbReference type="PROSITE-ProRule" id="PRU10015"/>
    </source>
</evidence>
<dbReference type="PANTHER" id="PTHR47790:SF2">
    <property type="entry name" value="TRNA_TMRNA (URACIL-C(5))-METHYLTRANSFERASE"/>
    <property type="match status" value="1"/>
</dbReference>
<evidence type="ECO:0000256" key="5">
    <source>
        <dbReference type="ARBA" id="ARBA00051255"/>
    </source>
</evidence>
<dbReference type="FunFam" id="2.40.50.1070:FF:000001">
    <property type="entry name" value="tRNA/tmRNA (uracil-C(5))-methyltransferase"/>
    <property type="match status" value="1"/>
</dbReference>
<dbReference type="Gene3D" id="2.40.50.1070">
    <property type="match status" value="1"/>
</dbReference>
<dbReference type="Gene3D" id="3.40.50.150">
    <property type="entry name" value="Vaccinia Virus protein VP39"/>
    <property type="match status" value="1"/>
</dbReference>
<dbReference type="PROSITE" id="PS51687">
    <property type="entry name" value="SAM_MT_RNA_M5U"/>
    <property type="match status" value="1"/>
</dbReference>
<dbReference type="GO" id="GO:0019843">
    <property type="term" value="F:rRNA binding"/>
    <property type="evidence" value="ECO:0007669"/>
    <property type="project" value="TreeGrafter"/>
</dbReference>
<sequence length="373" mass="42168">MSTHQIQPQQYQELLSAKQTAITEQFARFSPPALETYPSPPSHYRMRAEFKLWHQGDACFYAMQPPGDKSAAPILMRDFPVASKTINAAMPKLLDLLAAQPDFKRRLFQVEFLSTTSAELLITLIYHRPLDEPWQQQAIEFLAELKQSLATEVSLLELIGRSRKKRIVLGNDFVTESLDVNGTEFRYQQVENSFTQPNATICRKMLEWACQCSQALGGDLLELYCGNGNFTLPLAQNFDQVFATEISKTSVNSANYNIKANAVENVTVARLSAEEFTQAFAGVRPFRRLQGINLTDYRFSTVFVDPPRAGLDADTCKLVSDFDNILYVSCNPNSLAENLDVLTQTHSITRLALFDQFPYTHHAECGAFLQRKR</sequence>
<feature type="binding site" evidence="7 8">
    <location>
        <position position="245"/>
    </location>
    <ligand>
        <name>S-adenosyl-L-methionine</name>
        <dbReference type="ChEBI" id="CHEBI:59789"/>
    </ligand>
</feature>
<comment type="catalytic activity">
    <reaction evidence="5 7">
        <text>uridine(341) in tmRNA + S-adenosyl-L-methionine = 5-methyluridine(341) in tmRNA + S-adenosyl-L-homocysteine + H(+)</text>
        <dbReference type="Rhea" id="RHEA:43612"/>
        <dbReference type="Rhea" id="RHEA-COMP:10630"/>
        <dbReference type="Rhea" id="RHEA-COMP:10631"/>
        <dbReference type="ChEBI" id="CHEBI:15378"/>
        <dbReference type="ChEBI" id="CHEBI:57856"/>
        <dbReference type="ChEBI" id="CHEBI:59789"/>
        <dbReference type="ChEBI" id="CHEBI:65315"/>
        <dbReference type="ChEBI" id="CHEBI:74447"/>
    </reaction>
</comment>
<dbReference type="GO" id="GO:0030488">
    <property type="term" value="P:tRNA methylation"/>
    <property type="evidence" value="ECO:0007669"/>
    <property type="project" value="UniProtKB-UniRule"/>
</dbReference>
<dbReference type="GO" id="GO:0030697">
    <property type="term" value="F:tRNA (uracil(54)-C5)-methyltransferase activity, S-adenosyl methionine-dependent"/>
    <property type="evidence" value="ECO:0007669"/>
    <property type="project" value="UniProtKB-UniRule"/>
</dbReference>
<evidence type="ECO:0000256" key="8">
    <source>
        <dbReference type="PROSITE-ProRule" id="PRU01024"/>
    </source>
</evidence>
<dbReference type="FunFam" id="3.40.50.150:FF:000012">
    <property type="entry name" value="tRNA/tmRNA (uracil-C(5))-methyltransferase"/>
    <property type="match status" value="1"/>
</dbReference>
<evidence type="ECO:0000256" key="2">
    <source>
        <dbReference type="ARBA" id="ARBA00022679"/>
    </source>
</evidence>
<feature type="binding site" evidence="7 8">
    <location>
        <position position="224"/>
    </location>
    <ligand>
        <name>S-adenosyl-L-methionine</name>
        <dbReference type="ChEBI" id="CHEBI:59789"/>
    </ligand>
</feature>
<protein>
    <recommendedName>
        <fullName evidence="7">tRNA/tmRNA (uracil-C(5))-methyltransferase</fullName>
        <ecNumber evidence="7">2.1.1.35</ecNumber>
    </recommendedName>
    <alternativeName>
        <fullName evidence="7">tRNA (uracil(54)-C(5))-methyltransferase</fullName>
    </alternativeName>
    <alternativeName>
        <fullName evidence="7">tRNA(m5U54)-methyltransferase</fullName>
        <shortName evidence="7">RUMT</shortName>
    </alternativeName>
    <alternativeName>
        <fullName evidence="7">tmRNA (uracil(341)-C(5))-methyltransferase</fullName>
    </alternativeName>
</protein>
<dbReference type="PROSITE" id="PS01230">
    <property type="entry name" value="TRMA_1"/>
    <property type="match status" value="1"/>
</dbReference>
<comment type="similarity">
    <text evidence="7">Belongs to the class I-like SAM-binding methyltransferase superfamily. RNA M5U methyltransferase family. TrmA subfamily.</text>
</comment>
<accession>A0AAV3UAA1</accession>
<feature type="active site" evidence="9">
    <location>
        <position position="330"/>
    </location>
</feature>
<feature type="active site" description="Nucleophile" evidence="7 8">
    <location>
        <position position="330"/>
    </location>
</feature>
<gene>
    <name evidence="7 10" type="primary">trmA</name>
    <name evidence="10" type="ORF">GCM10025791_49000</name>
</gene>
<comment type="catalytic activity">
    <reaction evidence="6 7">
        <text>uridine(54) in tRNA + S-adenosyl-L-methionine = 5-methyluridine(54) in tRNA + S-adenosyl-L-homocysteine + H(+)</text>
        <dbReference type="Rhea" id="RHEA:42712"/>
        <dbReference type="Rhea" id="RHEA-COMP:10167"/>
        <dbReference type="Rhea" id="RHEA-COMP:10193"/>
        <dbReference type="ChEBI" id="CHEBI:15378"/>
        <dbReference type="ChEBI" id="CHEBI:57856"/>
        <dbReference type="ChEBI" id="CHEBI:59789"/>
        <dbReference type="ChEBI" id="CHEBI:65315"/>
        <dbReference type="ChEBI" id="CHEBI:74447"/>
        <dbReference type="EC" id="2.1.1.35"/>
    </reaction>
</comment>
<dbReference type="InterPro" id="IPR030390">
    <property type="entry name" value="MeTrfase_TrmA_AS"/>
</dbReference>
<feature type="binding site" evidence="7 8">
    <location>
        <position position="305"/>
    </location>
    <ligand>
        <name>S-adenosyl-L-methionine</name>
        <dbReference type="ChEBI" id="CHEBI:59789"/>
    </ligand>
</feature>
<dbReference type="EMBL" id="BAABLX010000080">
    <property type="protein sequence ID" value="GAA4961623.1"/>
    <property type="molecule type" value="Genomic_DNA"/>
</dbReference>
<dbReference type="InterPro" id="IPR029063">
    <property type="entry name" value="SAM-dependent_MTases_sf"/>
</dbReference>
<name>A0AAV3UAA1_9ALTE</name>
<evidence type="ECO:0000256" key="4">
    <source>
        <dbReference type="ARBA" id="ARBA00022694"/>
    </source>
</evidence>
<comment type="caution">
    <text evidence="10">The sequence shown here is derived from an EMBL/GenBank/DDBJ whole genome shotgun (WGS) entry which is preliminary data.</text>
</comment>
<evidence type="ECO:0000256" key="7">
    <source>
        <dbReference type="HAMAP-Rule" id="MF_01011"/>
    </source>
</evidence>
<dbReference type="PANTHER" id="PTHR47790">
    <property type="entry name" value="TRNA/TMRNA (URACIL-C(5))-METHYLTRANSFERASE"/>
    <property type="match status" value="1"/>
</dbReference>
<comment type="function">
    <text evidence="7">Dual-specificity methyltransferase that catalyzes the formation of 5-methyluridine at position 54 (m5U54) in all tRNAs, and that of position 341 (m5U341) in tmRNA (transfer-mRNA).</text>
</comment>
<organism evidence="10 11">
    <name type="scientific">Halioxenophilus aromaticivorans</name>
    <dbReference type="NCBI Taxonomy" id="1306992"/>
    <lineage>
        <taxon>Bacteria</taxon>
        <taxon>Pseudomonadati</taxon>
        <taxon>Pseudomonadota</taxon>
        <taxon>Gammaproteobacteria</taxon>
        <taxon>Alteromonadales</taxon>
        <taxon>Alteromonadaceae</taxon>
        <taxon>Halioxenophilus</taxon>
    </lineage>
</organism>
<evidence type="ECO:0000313" key="11">
    <source>
        <dbReference type="Proteomes" id="UP001409585"/>
    </source>
</evidence>
<evidence type="ECO:0000256" key="6">
    <source>
        <dbReference type="ARBA" id="ARBA00052788"/>
    </source>
</evidence>
<evidence type="ECO:0000256" key="1">
    <source>
        <dbReference type="ARBA" id="ARBA00022603"/>
    </source>
</evidence>
<evidence type="ECO:0000313" key="10">
    <source>
        <dbReference type="EMBL" id="GAA4961623.1"/>
    </source>
</evidence>
<dbReference type="RefSeq" id="WP_345428171.1">
    <property type="nucleotide sequence ID" value="NZ_AP031496.1"/>
</dbReference>
<dbReference type="GO" id="GO:0000049">
    <property type="term" value="F:tRNA binding"/>
    <property type="evidence" value="ECO:0007669"/>
    <property type="project" value="TreeGrafter"/>
</dbReference>
<dbReference type="NCBIfam" id="TIGR02143">
    <property type="entry name" value="trmA_only"/>
    <property type="match status" value="1"/>
</dbReference>
<dbReference type="SUPFAM" id="SSF53335">
    <property type="entry name" value="S-adenosyl-L-methionine-dependent methyltransferases"/>
    <property type="match status" value="1"/>
</dbReference>
<feature type="binding site" evidence="7 8">
    <location>
        <position position="196"/>
    </location>
    <ligand>
        <name>S-adenosyl-L-methionine</name>
        <dbReference type="ChEBI" id="CHEBI:59789"/>
    </ligand>
</feature>
<evidence type="ECO:0000256" key="3">
    <source>
        <dbReference type="ARBA" id="ARBA00022691"/>
    </source>
</evidence>
<keyword evidence="3 7" id="KW-0949">S-adenosyl-L-methionine</keyword>
<dbReference type="AlphaFoldDB" id="A0AAV3UAA1"/>
<dbReference type="InterPro" id="IPR011869">
    <property type="entry name" value="TrmA_MeTrfase"/>
</dbReference>
<keyword evidence="4 7" id="KW-0819">tRNA processing</keyword>
<feature type="active site" description="Proton acceptor" evidence="7">
    <location>
        <position position="364"/>
    </location>
</feature>
<dbReference type="Proteomes" id="UP001409585">
    <property type="component" value="Unassembled WGS sequence"/>
</dbReference>
<dbReference type="CDD" id="cd02440">
    <property type="entry name" value="AdoMet_MTases"/>
    <property type="match status" value="1"/>
</dbReference>
<feature type="binding site" evidence="7">
    <location>
        <position position="229"/>
    </location>
    <ligand>
        <name>S-adenosyl-L-methionine</name>
        <dbReference type="ChEBI" id="CHEBI:59789"/>
    </ligand>
</feature>
<reference evidence="11" key="1">
    <citation type="journal article" date="2019" name="Int. J. Syst. Evol. Microbiol.">
        <title>The Global Catalogue of Microorganisms (GCM) 10K type strain sequencing project: providing services to taxonomists for standard genome sequencing and annotation.</title>
        <authorList>
            <consortium name="The Broad Institute Genomics Platform"/>
            <consortium name="The Broad Institute Genome Sequencing Center for Infectious Disease"/>
            <person name="Wu L."/>
            <person name="Ma J."/>
        </authorList>
    </citation>
    <scope>NUCLEOTIDE SEQUENCE [LARGE SCALE GENOMIC DNA]</scope>
    <source>
        <strain evidence="11">JCM 19134</strain>
    </source>
</reference>
<keyword evidence="2 7" id="KW-0808">Transferase</keyword>
<keyword evidence="1 7" id="KW-0489">Methyltransferase</keyword>
<keyword evidence="11" id="KW-1185">Reference proteome</keyword>
<dbReference type="EC" id="2.1.1.35" evidence="7"/>
<dbReference type="InterPro" id="IPR010280">
    <property type="entry name" value="U5_MeTrfase_fam"/>
</dbReference>